<dbReference type="Proteomes" id="UP000015106">
    <property type="component" value="Chromosome 4"/>
</dbReference>
<sequence>SMSWPLFDVCLPMFFLQVLFNPPVASGCRVVIKVPAINEDKEYQVANEQK</sequence>
<protein>
    <submittedName>
        <fullName evidence="2">Uncharacterized protein</fullName>
    </submittedName>
</protein>
<feature type="signal peptide" evidence="1">
    <location>
        <begin position="1"/>
        <end position="27"/>
    </location>
</feature>
<proteinExistence type="predicted"/>
<name>A0A8R7U3C9_TRIUA</name>
<feature type="chain" id="PRO_5035778417" evidence="1">
    <location>
        <begin position="28"/>
        <end position="50"/>
    </location>
</feature>
<accession>A0A8R7U3C9</accession>
<reference evidence="2" key="2">
    <citation type="submission" date="2018-03" db="EMBL/GenBank/DDBJ databases">
        <title>The Triticum urartu genome reveals the dynamic nature of wheat genome evolution.</title>
        <authorList>
            <person name="Ling H."/>
            <person name="Ma B."/>
            <person name="Shi X."/>
            <person name="Liu H."/>
            <person name="Dong L."/>
            <person name="Sun H."/>
            <person name="Cao Y."/>
            <person name="Gao Q."/>
            <person name="Zheng S."/>
            <person name="Li Y."/>
            <person name="Yu Y."/>
            <person name="Du H."/>
            <person name="Qi M."/>
            <person name="Li Y."/>
            <person name="Yu H."/>
            <person name="Cui Y."/>
            <person name="Wang N."/>
            <person name="Chen C."/>
            <person name="Wu H."/>
            <person name="Zhao Y."/>
            <person name="Zhang J."/>
            <person name="Li Y."/>
            <person name="Zhou W."/>
            <person name="Zhang B."/>
            <person name="Hu W."/>
            <person name="Eijk M."/>
            <person name="Tang J."/>
            <person name="Witsenboer H."/>
            <person name="Zhao S."/>
            <person name="Li Z."/>
            <person name="Zhang A."/>
            <person name="Wang D."/>
            <person name="Liang C."/>
        </authorList>
    </citation>
    <scope>NUCLEOTIDE SEQUENCE [LARGE SCALE GENOMIC DNA]</scope>
    <source>
        <strain evidence="2">cv. G1812</strain>
    </source>
</reference>
<evidence type="ECO:0000256" key="1">
    <source>
        <dbReference type="SAM" id="SignalP"/>
    </source>
</evidence>
<organism evidence="2 3">
    <name type="scientific">Triticum urartu</name>
    <name type="common">Red wild einkorn</name>
    <name type="synonym">Crithodium urartu</name>
    <dbReference type="NCBI Taxonomy" id="4572"/>
    <lineage>
        <taxon>Eukaryota</taxon>
        <taxon>Viridiplantae</taxon>
        <taxon>Streptophyta</taxon>
        <taxon>Embryophyta</taxon>
        <taxon>Tracheophyta</taxon>
        <taxon>Spermatophyta</taxon>
        <taxon>Magnoliopsida</taxon>
        <taxon>Liliopsida</taxon>
        <taxon>Poales</taxon>
        <taxon>Poaceae</taxon>
        <taxon>BOP clade</taxon>
        <taxon>Pooideae</taxon>
        <taxon>Triticodae</taxon>
        <taxon>Triticeae</taxon>
        <taxon>Triticinae</taxon>
        <taxon>Triticum</taxon>
    </lineage>
</organism>
<reference evidence="2" key="3">
    <citation type="submission" date="2022-06" db="UniProtKB">
        <authorList>
            <consortium name="EnsemblPlants"/>
        </authorList>
    </citation>
    <scope>IDENTIFICATION</scope>
</reference>
<dbReference type="EnsemblPlants" id="TuG1812G0400000743.01.T01">
    <property type="protein sequence ID" value="TuG1812G0400000743.01.T01"/>
    <property type="gene ID" value="TuG1812G0400000743.01"/>
</dbReference>
<dbReference type="Gramene" id="TuG1812G0400000743.01.T01">
    <property type="protein sequence ID" value="TuG1812G0400000743.01.T01"/>
    <property type="gene ID" value="TuG1812G0400000743.01"/>
</dbReference>
<dbReference type="AlphaFoldDB" id="A0A8R7U3C9"/>
<keyword evidence="1" id="KW-0732">Signal</keyword>
<evidence type="ECO:0000313" key="2">
    <source>
        <dbReference type="EnsemblPlants" id="TuG1812G0400000743.01.T01"/>
    </source>
</evidence>
<evidence type="ECO:0000313" key="3">
    <source>
        <dbReference type="Proteomes" id="UP000015106"/>
    </source>
</evidence>
<keyword evidence="3" id="KW-1185">Reference proteome</keyword>
<reference evidence="3" key="1">
    <citation type="journal article" date="2013" name="Nature">
        <title>Draft genome of the wheat A-genome progenitor Triticum urartu.</title>
        <authorList>
            <person name="Ling H.Q."/>
            <person name="Zhao S."/>
            <person name="Liu D."/>
            <person name="Wang J."/>
            <person name="Sun H."/>
            <person name="Zhang C."/>
            <person name="Fan H."/>
            <person name="Li D."/>
            <person name="Dong L."/>
            <person name="Tao Y."/>
            <person name="Gao C."/>
            <person name="Wu H."/>
            <person name="Li Y."/>
            <person name="Cui Y."/>
            <person name="Guo X."/>
            <person name="Zheng S."/>
            <person name="Wang B."/>
            <person name="Yu K."/>
            <person name="Liang Q."/>
            <person name="Yang W."/>
            <person name="Lou X."/>
            <person name="Chen J."/>
            <person name="Feng M."/>
            <person name="Jian J."/>
            <person name="Zhang X."/>
            <person name="Luo G."/>
            <person name="Jiang Y."/>
            <person name="Liu J."/>
            <person name="Wang Z."/>
            <person name="Sha Y."/>
            <person name="Zhang B."/>
            <person name="Wu H."/>
            <person name="Tang D."/>
            <person name="Shen Q."/>
            <person name="Xue P."/>
            <person name="Zou S."/>
            <person name="Wang X."/>
            <person name="Liu X."/>
            <person name="Wang F."/>
            <person name="Yang Y."/>
            <person name="An X."/>
            <person name="Dong Z."/>
            <person name="Zhang K."/>
            <person name="Zhang X."/>
            <person name="Luo M.C."/>
            <person name="Dvorak J."/>
            <person name="Tong Y."/>
            <person name="Wang J."/>
            <person name="Yang H."/>
            <person name="Li Z."/>
            <person name="Wang D."/>
            <person name="Zhang A."/>
            <person name="Wang J."/>
        </authorList>
    </citation>
    <scope>NUCLEOTIDE SEQUENCE</scope>
    <source>
        <strain evidence="3">cv. G1812</strain>
    </source>
</reference>